<keyword evidence="3 6" id="KW-0812">Transmembrane</keyword>
<proteinExistence type="predicted"/>
<feature type="transmembrane region" description="Helical" evidence="6">
    <location>
        <begin position="12"/>
        <end position="41"/>
    </location>
</feature>
<dbReference type="Gene3D" id="1.20.1740.10">
    <property type="entry name" value="Amino acid/polyamine transporter I"/>
    <property type="match status" value="1"/>
</dbReference>
<comment type="caution">
    <text evidence="7">The sequence shown here is derived from an EMBL/GenBank/DDBJ whole genome shotgun (WGS) entry which is preliminary data.</text>
</comment>
<gene>
    <name evidence="7" type="ORF">GBG19_15770</name>
</gene>
<sequence length="432" mass="47900">MSHIHRKRDKNLGVLELVAIALGGMVGGGIFTVLGISVSMIGVYTPLAFIVGGALAFLAVYSYIKLAVFYKDEGATYSFFKRTFPNSSLAASLIAWWVIFGYISTLALYAYTFSSYAISAFSFADNEIIRKIVAGLIILIFTLVNIWSVKGMGKLEDIMVYTKLVILTIISFVLINNSNTTIPVLIQNNEELNIFSILLVASLTFVAFEGFQLVINAVNEMEKPEINIPKSIYISLFLAMLIYFILSYGAIISIPFDVIIQNEEYALASGAEKILGHWGTDLVILGALLATSSAISGTLFGASRQMSVIAKDGYFPQILSKRKNNIPYMAIITMAVFSFLLILLGDLKVILEFSSVTFLLVSLLMAYANFKIYKKTSSSLFLTILAMFGLFLGMVLILYYEYTTQVEQLYFIASLYIVLTIGAFLYSFQRKK</sequence>
<feature type="transmembrane region" description="Helical" evidence="6">
    <location>
        <begin position="89"/>
        <end position="112"/>
    </location>
</feature>
<dbReference type="GO" id="GO:0022857">
    <property type="term" value="F:transmembrane transporter activity"/>
    <property type="evidence" value="ECO:0007669"/>
    <property type="project" value="InterPro"/>
</dbReference>
<keyword evidence="5 6" id="KW-0472">Membrane</keyword>
<feature type="transmembrane region" description="Helical" evidence="6">
    <location>
        <begin position="47"/>
        <end position="68"/>
    </location>
</feature>
<keyword evidence="2" id="KW-1003">Cell membrane</keyword>
<feature type="transmembrane region" description="Helical" evidence="6">
    <location>
        <begin position="132"/>
        <end position="149"/>
    </location>
</feature>
<feature type="transmembrane region" description="Helical" evidence="6">
    <location>
        <begin position="195"/>
        <end position="219"/>
    </location>
</feature>
<dbReference type="InterPro" id="IPR002293">
    <property type="entry name" value="AA/rel_permease1"/>
</dbReference>
<dbReference type="Proteomes" id="UP000472839">
    <property type="component" value="Unassembled WGS sequence"/>
</dbReference>
<evidence type="ECO:0000256" key="2">
    <source>
        <dbReference type="ARBA" id="ARBA00022475"/>
    </source>
</evidence>
<evidence type="ECO:0000256" key="3">
    <source>
        <dbReference type="ARBA" id="ARBA00022692"/>
    </source>
</evidence>
<organism evidence="7 8">
    <name type="scientific">Poseidonibacter ostreae</name>
    <dbReference type="NCBI Taxonomy" id="2654171"/>
    <lineage>
        <taxon>Bacteria</taxon>
        <taxon>Pseudomonadati</taxon>
        <taxon>Campylobacterota</taxon>
        <taxon>Epsilonproteobacteria</taxon>
        <taxon>Campylobacterales</taxon>
        <taxon>Arcobacteraceae</taxon>
        <taxon>Poseidonibacter</taxon>
    </lineage>
</organism>
<dbReference type="Pfam" id="PF13520">
    <property type="entry name" value="AA_permease_2"/>
    <property type="match status" value="1"/>
</dbReference>
<feature type="transmembrane region" description="Helical" evidence="6">
    <location>
        <begin position="408"/>
        <end position="428"/>
    </location>
</feature>
<evidence type="ECO:0000256" key="1">
    <source>
        <dbReference type="ARBA" id="ARBA00004651"/>
    </source>
</evidence>
<feature type="transmembrane region" description="Helical" evidence="6">
    <location>
        <begin position="158"/>
        <end position="175"/>
    </location>
</feature>
<evidence type="ECO:0000256" key="5">
    <source>
        <dbReference type="ARBA" id="ARBA00023136"/>
    </source>
</evidence>
<name>A0A6L4WNS1_9BACT</name>
<feature type="transmembrane region" description="Helical" evidence="6">
    <location>
        <begin position="326"/>
        <end position="344"/>
    </location>
</feature>
<dbReference type="PANTHER" id="PTHR42770">
    <property type="entry name" value="AMINO ACID TRANSPORTER-RELATED"/>
    <property type="match status" value="1"/>
</dbReference>
<dbReference type="PIRSF" id="PIRSF006060">
    <property type="entry name" value="AA_transporter"/>
    <property type="match status" value="1"/>
</dbReference>
<evidence type="ECO:0000256" key="6">
    <source>
        <dbReference type="SAM" id="Phobius"/>
    </source>
</evidence>
<dbReference type="AlphaFoldDB" id="A0A6L4WNS1"/>
<reference evidence="7 8" key="1">
    <citation type="submission" date="2019-10" db="EMBL/GenBank/DDBJ databases">
        <title>Poseidonibacter ostreae sp. nov., isolated from the gut of the Ostrea denselamellosa.</title>
        <authorList>
            <person name="Choi A."/>
        </authorList>
    </citation>
    <scope>NUCLEOTIDE SEQUENCE [LARGE SCALE GENOMIC DNA]</scope>
    <source>
        <strain evidence="7 8">SJOD-M-33</strain>
    </source>
</reference>
<dbReference type="PANTHER" id="PTHR42770:SF11">
    <property type="entry name" value="INNER MEMBRANE TRANSPORT PROTEIN YBAT"/>
    <property type="match status" value="1"/>
</dbReference>
<feature type="transmembrane region" description="Helical" evidence="6">
    <location>
        <begin position="282"/>
        <end position="302"/>
    </location>
</feature>
<dbReference type="GO" id="GO:0005886">
    <property type="term" value="C:plasma membrane"/>
    <property type="evidence" value="ECO:0007669"/>
    <property type="project" value="UniProtKB-SubCell"/>
</dbReference>
<accession>A0A6L4WNS1</accession>
<dbReference type="InterPro" id="IPR050367">
    <property type="entry name" value="APC_superfamily"/>
</dbReference>
<dbReference type="EMBL" id="WFKK01000084">
    <property type="protein sequence ID" value="KAB7884437.1"/>
    <property type="molecule type" value="Genomic_DNA"/>
</dbReference>
<feature type="transmembrane region" description="Helical" evidence="6">
    <location>
        <begin position="350"/>
        <end position="368"/>
    </location>
</feature>
<protein>
    <submittedName>
        <fullName evidence="7">Amino acid permease</fullName>
    </submittedName>
</protein>
<feature type="transmembrane region" description="Helical" evidence="6">
    <location>
        <begin position="380"/>
        <end position="402"/>
    </location>
</feature>
<feature type="transmembrane region" description="Helical" evidence="6">
    <location>
        <begin position="231"/>
        <end position="254"/>
    </location>
</feature>
<evidence type="ECO:0000313" key="8">
    <source>
        <dbReference type="Proteomes" id="UP000472839"/>
    </source>
</evidence>
<dbReference type="RefSeq" id="WP_152279934.1">
    <property type="nucleotide sequence ID" value="NZ_WFKK01000084.1"/>
</dbReference>
<evidence type="ECO:0000313" key="7">
    <source>
        <dbReference type="EMBL" id="KAB7884437.1"/>
    </source>
</evidence>
<evidence type="ECO:0000256" key="4">
    <source>
        <dbReference type="ARBA" id="ARBA00022989"/>
    </source>
</evidence>
<comment type="subcellular location">
    <subcellularLocation>
        <location evidence="1">Cell membrane</location>
        <topology evidence="1">Multi-pass membrane protein</topology>
    </subcellularLocation>
</comment>
<keyword evidence="4 6" id="KW-1133">Transmembrane helix</keyword>